<dbReference type="GO" id="GO:0006508">
    <property type="term" value="P:proteolysis"/>
    <property type="evidence" value="ECO:0007669"/>
    <property type="project" value="UniProtKB-KW"/>
</dbReference>
<dbReference type="RefSeq" id="WP_217481468.1">
    <property type="nucleotide sequence ID" value="NZ_CADIJX010000003.1"/>
</dbReference>
<dbReference type="InterPro" id="IPR037518">
    <property type="entry name" value="MPN"/>
</dbReference>
<evidence type="ECO:0000256" key="4">
    <source>
        <dbReference type="ARBA" id="ARBA00022833"/>
    </source>
</evidence>
<evidence type="ECO:0000313" key="7">
    <source>
        <dbReference type="EMBL" id="CAB3647751.1"/>
    </source>
</evidence>
<dbReference type="InterPro" id="IPR020891">
    <property type="entry name" value="UPF0758_CS"/>
</dbReference>
<dbReference type="PANTHER" id="PTHR30471">
    <property type="entry name" value="DNA REPAIR PROTEIN RADC"/>
    <property type="match status" value="1"/>
</dbReference>
<proteinExistence type="predicted"/>
<evidence type="ECO:0000256" key="2">
    <source>
        <dbReference type="ARBA" id="ARBA00022723"/>
    </source>
</evidence>
<dbReference type="InterPro" id="IPR025657">
    <property type="entry name" value="RadC_JAB"/>
</dbReference>
<reference evidence="7 8" key="1">
    <citation type="submission" date="2020-04" db="EMBL/GenBank/DDBJ databases">
        <authorList>
            <person name="De Canck E."/>
        </authorList>
    </citation>
    <scope>NUCLEOTIDE SEQUENCE [LARGE SCALE GENOMIC DNA]</scope>
    <source>
        <strain evidence="7 8">LMG 3431</strain>
    </source>
</reference>
<accession>A0A6S6YV75</accession>
<dbReference type="GO" id="GO:0008237">
    <property type="term" value="F:metallopeptidase activity"/>
    <property type="evidence" value="ECO:0007669"/>
    <property type="project" value="UniProtKB-KW"/>
</dbReference>
<dbReference type="Proteomes" id="UP000494108">
    <property type="component" value="Unassembled WGS sequence"/>
</dbReference>
<keyword evidence="2" id="KW-0479">Metal-binding</keyword>
<keyword evidence="8" id="KW-1185">Reference proteome</keyword>
<feature type="domain" description="MPN" evidence="6">
    <location>
        <begin position="43"/>
        <end position="165"/>
    </location>
</feature>
<evidence type="ECO:0000256" key="3">
    <source>
        <dbReference type="ARBA" id="ARBA00022801"/>
    </source>
</evidence>
<evidence type="ECO:0000256" key="1">
    <source>
        <dbReference type="ARBA" id="ARBA00022670"/>
    </source>
</evidence>
<dbReference type="GO" id="GO:0046872">
    <property type="term" value="F:metal ion binding"/>
    <property type="evidence" value="ECO:0007669"/>
    <property type="project" value="UniProtKB-KW"/>
</dbReference>
<evidence type="ECO:0000313" key="8">
    <source>
        <dbReference type="Proteomes" id="UP000494108"/>
    </source>
</evidence>
<gene>
    <name evidence="7" type="ORF">LMG3431_02596</name>
</gene>
<dbReference type="CDD" id="cd08071">
    <property type="entry name" value="MPN_DUF2466"/>
    <property type="match status" value="1"/>
</dbReference>
<dbReference type="AlphaFoldDB" id="A0A6S6YV75"/>
<dbReference type="Gene3D" id="3.40.140.10">
    <property type="entry name" value="Cytidine Deaminase, domain 2"/>
    <property type="match status" value="1"/>
</dbReference>
<dbReference type="InterPro" id="IPR001405">
    <property type="entry name" value="UPF0758"/>
</dbReference>
<protein>
    <recommendedName>
        <fullName evidence="6">MPN domain-containing protein</fullName>
    </recommendedName>
</protein>
<dbReference type="PROSITE" id="PS50249">
    <property type="entry name" value="MPN"/>
    <property type="match status" value="1"/>
</dbReference>
<dbReference type="NCBIfam" id="TIGR00608">
    <property type="entry name" value="radc"/>
    <property type="match status" value="1"/>
</dbReference>
<evidence type="ECO:0000256" key="5">
    <source>
        <dbReference type="ARBA" id="ARBA00023049"/>
    </source>
</evidence>
<name>A0A6S6YV75_9BURK</name>
<keyword evidence="1" id="KW-0645">Protease</keyword>
<dbReference type="EMBL" id="CADIJX010000003">
    <property type="protein sequence ID" value="CAB3647751.1"/>
    <property type="molecule type" value="Genomic_DNA"/>
</dbReference>
<sequence length="165" mass="18272">MSTSLATLGGASSFNPAAIAQDDWIISRAIEILERRVFQHGPKLQAPSDVRDFLRMKLSAEPNEVFSVVFMDTQHRVLAYEVLFQGTIDSASVHPRVVLKRALDLRAAALVLCHNHPSGNTTPSEADRRLTQVMKDLLFQVDVRVLDHFIVGEGTPYSFAESGLL</sequence>
<dbReference type="SUPFAM" id="SSF102712">
    <property type="entry name" value="JAB1/MPN domain"/>
    <property type="match status" value="1"/>
</dbReference>
<dbReference type="PROSITE" id="PS01302">
    <property type="entry name" value="UPF0758"/>
    <property type="match status" value="1"/>
</dbReference>
<dbReference type="PANTHER" id="PTHR30471:SF3">
    <property type="entry name" value="UPF0758 PROTEIN YEES-RELATED"/>
    <property type="match status" value="1"/>
</dbReference>
<dbReference type="Pfam" id="PF04002">
    <property type="entry name" value="RadC"/>
    <property type="match status" value="1"/>
</dbReference>
<keyword evidence="5" id="KW-0482">Metalloprotease</keyword>
<evidence type="ECO:0000259" key="6">
    <source>
        <dbReference type="PROSITE" id="PS50249"/>
    </source>
</evidence>
<keyword evidence="4" id="KW-0862">Zinc</keyword>
<organism evidence="7 8">
    <name type="scientific">Achromobacter pestifer</name>
    <dbReference type="NCBI Taxonomy" id="1353889"/>
    <lineage>
        <taxon>Bacteria</taxon>
        <taxon>Pseudomonadati</taxon>
        <taxon>Pseudomonadota</taxon>
        <taxon>Betaproteobacteria</taxon>
        <taxon>Burkholderiales</taxon>
        <taxon>Alcaligenaceae</taxon>
        <taxon>Achromobacter</taxon>
    </lineage>
</organism>
<keyword evidence="3" id="KW-0378">Hydrolase</keyword>